<evidence type="ECO:0000256" key="3">
    <source>
        <dbReference type="SAM" id="SignalP"/>
    </source>
</evidence>
<sequence length="695" mass="80866">MNKKTILLNAIGFPLLVAILKSSETKGACVDLSKSENLYLFTDKGKDTVLCTNSIKIKCVNYNGSEVYSIIDKIWKVRSNGRSNIFEVKDTFIQKNLKRCFSLRMSPENVDIHHLRNKKRRIRIMNEEHEKIMKHNIGVPELANVDGQWGKQTNEYFKCFLDKARENLYAKEDEMSRWVDVEHKTCYCSEENSEPCNTGDISNSNFIKQLMRQEICDVNDGRNKNDIFIVMPDYSIITCNNFTGLSKQINQTKLYNYCRYGLSAWDNRDFYEYLNCDSVSRKRGHEKDELGFEKKEGDYICIEKCKRIRELCNGENSKFYNFEMCKLYYKMNSSGNKIYNDVFKYFHEKCTYFDPTNRGLLLCKEKRVPCEFSEWSTWSVCTKSCKEDIYDSNAIRIRKRHLIKNVKYVGKSCNIVVNNENKLVDVNFCTDIIPYCKSDSDNHQQEGGDENYNLEKKLIPPFIIPLTEIEKANTLNELNEKDNDVMNDNLIHEDSEVLTKCVVTDMHQYEHSREYSEKIKSCACPPYHSPCYFKDIYESNYWRKSFDYNCKQNPNLIVLTADFVTLNCSKSLSIKRKEIAINTYLAMTFDCRSATFRYLFCSKSNDSSRKNIFYIIFTCLLAFISALYFIHIILTEHDKWSIFIKGIVSPKSHASKDIPSSPPRTPSSLSSSSYEGDVTHMPSQAGLLVPTAKLD</sequence>
<feature type="signal peptide" evidence="3">
    <location>
        <begin position="1"/>
        <end position="27"/>
    </location>
</feature>
<evidence type="ECO:0000313" key="5">
    <source>
        <dbReference type="Proteomes" id="UP000195521"/>
    </source>
</evidence>
<feature type="region of interest" description="Disordered" evidence="1">
    <location>
        <begin position="652"/>
        <end position="695"/>
    </location>
</feature>
<dbReference type="RefSeq" id="XP_028542267.1">
    <property type="nucleotide sequence ID" value="XM_028686466.1"/>
</dbReference>
<organism evidence="4 5">
    <name type="scientific">Plasmodium gonderi</name>
    <dbReference type="NCBI Taxonomy" id="77519"/>
    <lineage>
        <taxon>Eukaryota</taxon>
        <taxon>Sar</taxon>
        <taxon>Alveolata</taxon>
        <taxon>Apicomplexa</taxon>
        <taxon>Aconoidasida</taxon>
        <taxon>Haemosporida</taxon>
        <taxon>Plasmodiidae</taxon>
        <taxon>Plasmodium</taxon>
        <taxon>Plasmodium (Plasmodium)</taxon>
    </lineage>
</organism>
<keyword evidence="2" id="KW-0812">Transmembrane</keyword>
<dbReference type="EMBL" id="BDQF01000006">
    <property type="protein sequence ID" value="GAW79678.1"/>
    <property type="molecule type" value="Genomic_DNA"/>
</dbReference>
<evidence type="ECO:0000313" key="4">
    <source>
        <dbReference type="EMBL" id="GAW79678.1"/>
    </source>
</evidence>
<keyword evidence="2" id="KW-0472">Membrane</keyword>
<keyword evidence="5" id="KW-1185">Reference proteome</keyword>
<keyword evidence="3" id="KW-0732">Signal</keyword>
<accession>A0A1Y1JDB4</accession>
<evidence type="ECO:0008006" key="6">
    <source>
        <dbReference type="Google" id="ProtNLM"/>
    </source>
</evidence>
<keyword evidence="2" id="KW-1133">Transmembrane helix</keyword>
<dbReference type="GeneID" id="39746390"/>
<name>A0A1Y1JDB4_PLAGO</name>
<dbReference type="AlphaFoldDB" id="A0A1Y1JDB4"/>
<dbReference type="Proteomes" id="UP000195521">
    <property type="component" value="Unassembled WGS sequence"/>
</dbReference>
<gene>
    <name evidence="4" type="ORF">PGO_050880</name>
</gene>
<dbReference type="SUPFAM" id="SSF82895">
    <property type="entry name" value="TSP-1 type 1 repeat"/>
    <property type="match status" value="1"/>
</dbReference>
<feature type="transmembrane region" description="Helical" evidence="2">
    <location>
        <begin position="612"/>
        <end position="634"/>
    </location>
</feature>
<dbReference type="Gene3D" id="2.20.100.10">
    <property type="entry name" value="Thrombospondin type-1 (TSP1) repeat"/>
    <property type="match status" value="1"/>
</dbReference>
<dbReference type="InterPro" id="IPR036383">
    <property type="entry name" value="TSP1_rpt_sf"/>
</dbReference>
<reference evidence="5" key="1">
    <citation type="submission" date="2017-04" db="EMBL/GenBank/DDBJ databases">
        <title>Plasmodium gonderi genome.</title>
        <authorList>
            <person name="Arisue N."/>
            <person name="Honma H."/>
            <person name="Kawai S."/>
            <person name="Tougan T."/>
            <person name="Tanabe K."/>
            <person name="Horii T."/>
        </authorList>
    </citation>
    <scope>NUCLEOTIDE SEQUENCE [LARGE SCALE GENOMIC DNA]</scope>
    <source>
        <strain evidence="5">ATCC 30045</strain>
    </source>
</reference>
<evidence type="ECO:0000256" key="1">
    <source>
        <dbReference type="SAM" id="MobiDB-lite"/>
    </source>
</evidence>
<evidence type="ECO:0000256" key="2">
    <source>
        <dbReference type="SAM" id="Phobius"/>
    </source>
</evidence>
<feature type="chain" id="PRO_5012892050" description="Thrombospondin-related protein 1" evidence="3">
    <location>
        <begin position="28"/>
        <end position="695"/>
    </location>
</feature>
<comment type="caution">
    <text evidence="4">The sequence shown here is derived from an EMBL/GenBank/DDBJ whole genome shotgun (WGS) entry which is preliminary data.</text>
</comment>
<dbReference type="OrthoDB" id="6090599at2759"/>
<proteinExistence type="predicted"/>
<dbReference type="OMA" id="FYSFEMC"/>
<protein>
    <recommendedName>
        <fullName evidence="6">Thrombospondin-related protein 1</fullName>
    </recommendedName>
</protein>